<protein>
    <recommendedName>
        <fullName evidence="4">GPI anchored protein</fullName>
    </recommendedName>
</protein>
<name>S8A2X9_DACHA</name>
<dbReference type="eggNOG" id="ENOG502S5QM">
    <property type="taxonomic scope" value="Eukaryota"/>
</dbReference>
<keyword evidence="3" id="KW-1185">Reference proteome</keyword>
<evidence type="ECO:0008006" key="4">
    <source>
        <dbReference type="Google" id="ProtNLM"/>
    </source>
</evidence>
<dbReference type="OrthoDB" id="2426396at2759"/>
<dbReference type="HOGENOM" id="CLU_044725_0_0_1"/>
<gene>
    <name evidence="2" type="ORF">H072_8993</name>
</gene>
<reference evidence="3" key="2">
    <citation type="submission" date="2013-04" db="EMBL/GenBank/DDBJ databases">
        <title>Genomic mechanisms accounting for the adaptation to parasitism in nematode-trapping fungi.</title>
        <authorList>
            <person name="Ahren D.G."/>
        </authorList>
    </citation>
    <scope>NUCLEOTIDE SEQUENCE [LARGE SCALE GENOMIC DNA]</scope>
    <source>
        <strain evidence="3">CBS 200.50</strain>
    </source>
</reference>
<dbReference type="PANTHER" id="PTHR39599:SF1">
    <property type="entry name" value="GPI-ANCHORED PROTEIN (EUROFUNG)"/>
    <property type="match status" value="1"/>
</dbReference>
<dbReference type="Proteomes" id="UP000015100">
    <property type="component" value="Unassembled WGS sequence"/>
</dbReference>
<proteinExistence type="predicted"/>
<feature type="transmembrane region" description="Helical" evidence="1">
    <location>
        <begin position="12"/>
        <end position="33"/>
    </location>
</feature>
<dbReference type="PANTHER" id="PTHR39599">
    <property type="entry name" value="GPI-ANCHORED PROTEIN (EUROFUNG)-RELATED-RELATED"/>
    <property type="match status" value="1"/>
</dbReference>
<evidence type="ECO:0000313" key="3">
    <source>
        <dbReference type="Proteomes" id="UP000015100"/>
    </source>
</evidence>
<comment type="caution">
    <text evidence="2">The sequence shown here is derived from an EMBL/GenBank/DDBJ whole genome shotgun (WGS) entry which is preliminary data.</text>
</comment>
<keyword evidence="1" id="KW-0812">Transmembrane</keyword>
<sequence length="462" mass="47979">MPDLIAGASPQPRLMSIVAVAVLLSSVNILTVASTVTSTARVTYTLRLPPTAKYYPKDVDDLVRQYAASNADSPGQRKPVMKLFANGGDEGQKYYNDFDSFISFPLRNRDLESGKLYLPVNAHLIRQTEDGSKVGWTAWFKFPREGLEKRQQSDASCPSGNSACTNILKPGYCCPTGTSCVSIQDTGFGAVGCCPNGQPCGDSLSNCAPGYNQCPQGSGGGCCLPGYICSPQGCLINTSGITPPTTVTTTGTITVGLDLCQGGYYPCPASLSYGCCQIGYLCGVTNCPFNTGPGIPGSEYATSGFTVGTSAVVVATTATTTGITYPTDGFSTIDIGTVNPASVNTQPAPKITDAPGAILSVGNCPGGWLACGPQFNNGCCRVGRDCGVNYCPVGTGTGSVNSITTVTTNGACPGNWFECPASLSGGCCPTVEYTGYDMVVWLLMTFTVPSKATDAEFIIARL</sequence>
<accession>S8A2X9</accession>
<keyword evidence="1" id="KW-0472">Membrane</keyword>
<organism evidence="2 3">
    <name type="scientific">Dactylellina haptotyla (strain CBS 200.50)</name>
    <name type="common">Nematode-trapping fungus</name>
    <name type="synonym">Monacrosporium haptotylum</name>
    <dbReference type="NCBI Taxonomy" id="1284197"/>
    <lineage>
        <taxon>Eukaryota</taxon>
        <taxon>Fungi</taxon>
        <taxon>Dikarya</taxon>
        <taxon>Ascomycota</taxon>
        <taxon>Pezizomycotina</taxon>
        <taxon>Orbiliomycetes</taxon>
        <taxon>Orbiliales</taxon>
        <taxon>Orbiliaceae</taxon>
        <taxon>Dactylellina</taxon>
    </lineage>
</organism>
<dbReference type="EMBL" id="AQGS01000661">
    <property type="protein sequence ID" value="EPS37330.1"/>
    <property type="molecule type" value="Genomic_DNA"/>
</dbReference>
<dbReference type="STRING" id="1284197.S8A2X9"/>
<dbReference type="AlphaFoldDB" id="S8A2X9"/>
<reference evidence="2 3" key="1">
    <citation type="journal article" date="2013" name="PLoS Genet.">
        <title>Genomic mechanisms accounting for the adaptation to parasitism in nematode-trapping fungi.</title>
        <authorList>
            <person name="Meerupati T."/>
            <person name="Andersson K.M."/>
            <person name="Friman E."/>
            <person name="Kumar D."/>
            <person name="Tunlid A."/>
            <person name="Ahren D."/>
        </authorList>
    </citation>
    <scope>NUCLEOTIDE SEQUENCE [LARGE SCALE GENOMIC DNA]</scope>
    <source>
        <strain evidence="2 3">CBS 200.50</strain>
    </source>
</reference>
<evidence type="ECO:0000313" key="2">
    <source>
        <dbReference type="EMBL" id="EPS37330.1"/>
    </source>
</evidence>
<dbReference type="OMA" id="YICSPQG"/>
<evidence type="ECO:0000256" key="1">
    <source>
        <dbReference type="SAM" id="Phobius"/>
    </source>
</evidence>
<keyword evidence="1" id="KW-1133">Transmembrane helix</keyword>